<dbReference type="SMART" id="SM00487">
    <property type="entry name" value="DEXDc"/>
    <property type="match status" value="1"/>
</dbReference>
<evidence type="ECO:0000259" key="14">
    <source>
        <dbReference type="PROSITE" id="PS51192"/>
    </source>
</evidence>
<protein>
    <recommendedName>
        <fullName evidence="10">Probable ATP-dependent RNA helicase DDX52</fullName>
        <ecNumber evidence="2">3.6.4.13</ecNumber>
    </recommendedName>
</protein>
<evidence type="ECO:0000256" key="5">
    <source>
        <dbReference type="ARBA" id="ARBA00022806"/>
    </source>
</evidence>
<dbReference type="GO" id="GO:0005730">
    <property type="term" value="C:nucleolus"/>
    <property type="evidence" value="ECO:0007669"/>
    <property type="project" value="UniProtKB-SubCell"/>
</dbReference>
<dbReference type="InterPro" id="IPR044764">
    <property type="entry name" value="DDX52/Rok1_DEADc"/>
</dbReference>
<evidence type="ECO:0000256" key="1">
    <source>
        <dbReference type="ARBA" id="ARBA00004604"/>
    </source>
</evidence>
<comment type="catalytic activity">
    <reaction evidence="11">
        <text>ATP + H2O = ADP + phosphate + H(+)</text>
        <dbReference type="Rhea" id="RHEA:13065"/>
        <dbReference type="ChEBI" id="CHEBI:15377"/>
        <dbReference type="ChEBI" id="CHEBI:15378"/>
        <dbReference type="ChEBI" id="CHEBI:30616"/>
        <dbReference type="ChEBI" id="CHEBI:43474"/>
        <dbReference type="ChEBI" id="CHEBI:456216"/>
        <dbReference type="EC" id="3.6.4.13"/>
    </reaction>
</comment>
<dbReference type="GO" id="GO:0003724">
    <property type="term" value="F:RNA helicase activity"/>
    <property type="evidence" value="ECO:0007669"/>
    <property type="project" value="UniProtKB-EC"/>
</dbReference>
<dbReference type="Gene3D" id="3.40.50.300">
    <property type="entry name" value="P-loop containing nucleotide triphosphate hydrolases"/>
    <property type="match status" value="2"/>
</dbReference>
<proteinExistence type="inferred from homology"/>
<reference evidence="16" key="1">
    <citation type="submission" date="2020-03" db="EMBL/GenBank/DDBJ databases">
        <title>Transcriptomic Profiling of the Digestive Tract of the Rat Flea, Xenopsylla cheopis, Following Blood Feeding and Infection with Yersinia pestis.</title>
        <authorList>
            <person name="Bland D.M."/>
            <person name="Martens C.A."/>
            <person name="Virtaneva K."/>
            <person name="Kanakabandi K."/>
            <person name="Long D."/>
            <person name="Rosenke R."/>
            <person name="Saturday G.A."/>
            <person name="Hoyt F.H."/>
            <person name="Bruno D.P."/>
            <person name="Ribeiro J.M.C."/>
            <person name="Hinnebusch J."/>
        </authorList>
    </citation>
    <scope>NUCLEOTIDE SEQUENCE</scope>
</reference>
<comment type="similarity">
    <text evidence="9">Belongs to the DEAD box helicase family. DDX52/ROK1 subfamily.</text>
</comment>
<evidence type="ECO:0000256" key="4">
    <source>
        <dbReference type="ARBA" id="ARBA00022801"/>
    </source>
</evidence>
<feature type="compositionally biased region" description="Basic residues" evidence="13">
    <location>
        <begin position="585"/>
        <end position="605"/>
    </location>
</feature>
<dbReference type="GO" id="GO:0030490">
    <property type="term" value="P:maturation of SSU-rRNA"/>
    <property type="evidence" value="ECO:0007669"/>
    <property type="project" value="InterPro"/>
</dbReference>
<evidence type="ECO:0000256" key="12">
    <source>
        <dbReference type="RuleBase" id="RU000492"/>
    </source>
</evidence>
<keyword evidence="8" id="KW-0539">Nucleus</keyword>
<evidence type="ECO:0000256" key="10">
    <source>
        <dbReference type="ARBA" id="ARBA00044533"/>
    </source>
</evidence>
<dbReference type="PROSITE" id="PS51194">
    <property type="entry name" value="HELICASE_CTER"/>
    <property type="match status" value="1"/>
</dbReference>
<keyword evidence="3 12" id="KW-0547">Nucleotide-binding</keyword>
<dbReference type="InterPro" id="IPR027417">
    <property type="entry name" value="P-loop_NTPase"/>
</dbReference>
<feature type="domain" description="Helicase ATP-binding" evidence="14">
    <location>
        <begin position="158"/>
        <end position="336"/>
    </location>
</feature>
<evidence type="ECO:0000256" key="11">
    <source>
        <dbReference type="ARBA" id="ARBA00047984"/>
    </source>
</evidence>
<evidence type="ECO:0000256" key="3">
    <source>
        <dbReference type="ARBA" id="ARBA00022741"/>
    </source>
</evidence>
<dbReference type="GO" id="GO:0005524">
    <property type="term" value="F:ATP binding"/>
    <property type="evidence" value="ECO:0007669"/>
    <property type="project" value="UniProtKB-KW"/>
</dbReference>
<accession>A0A6M2DMQ3</accession>
<dbReference type="SUPFAM" id="SSF52540">
    <property type="entry name" value="P-loop containing nucleoside triphosphate hydrolases"/>
    <property type="match status" value="1"/>
</dbReference>
<dbReference type="InterPro" id="IPR050079">
    <property type="entry name" value="DEAD_box_RNA_helicase"/>
</dbReference>
<evidence type="ECO:0000256" key="9">
    <source>
        <dbReference type="ARBA" id="ARBA00024355"/>
    </source>
</evidence>
<keyword evidence="6 12" id="KW-0067">ATP-binding</keyword>
<evidence type="ECO:0000256" key="8">
    <source>
        <dbReference type="ARBA" id="ARBA00023242"/>
    </source>
</evidence>
<dbReference type="CDD" id="cd17957">
    <property type="entry name" value="DEADc_DDX52"/>
    <property type="match status" value="1"/>
</dbReference>
<dbReference type="InterPro" id="IPR011545">
    <property type="entry name" value="DEAD/DEAH_box_helicase_dom"/>
</dbReference>
<dbReference type="SMART" id="SM00490">
    <property type="entry name" value="HELICc"/>
    <property type="match status" value="1"/>
</dbReference>
<dbReference type="PROSITE" id="PS51192">
    <property type="entry name" value="HELICASE_ATP_BIND_1"/>
    <property type="match status" value="1"/>
</dbReference>
<dbReference type="PROSITE" id="PS00039">
    <property type="entry name" value="DEAD_ATP_HELICASE"/>
    <property type="match status" value="1"/>
</dbReference>
<dbReference type="GO" id="GO:0003723">
    <property type="term" value="F:RNA binding"/>
    <property type="evidence" value="ECO:0007669"/>
    <property type="project" value="UniProtKB-KW"/>
</dbReference>
<evidence type="ECO:0000256" key="2">
    <source>
        <dbReference type="ARBA" id="ARBA00012552"/>
    </source>
</evidence>
<dbReference type="GO" id="GO:0005829">
    <property type="term" value="C:cytosol"/>
    <property type="evidence" value="ECO:0007669"/>
    <property type="project" value="TreeGrafter"/>
</dbReference>
<dbReference type="FunFam" id="3.40.50.300:FF:000759">
    <property type="entry name" value="probable ATP-dependent RNA helicase DDX52"/>
    <property type="match status" value="1"/>
</dbReference>
<evidence type="ECO:0000256" key="6">
    <source>
        <dbReference type="ARBA" id="ARBA00022840"/>
    </source>
</evidence>
<feature type="region of interest" description="Disordered" evidence="13">
    <location>
        <begin position="549"/>
        <end position="605"/>
    </location>
</feature>
<evidence type="ECO:0000256" key="13">
    <source>
        <dbReference type="SAM" id="MobiDB-lite"/>
    </source>
</evidence>
<evidence type="ECO:0000259" key="15">
    <source>
        <dbReference type="PROSITE" id="PS51194"/>
    </source>
</evidence>
<dbReference type="InterPro" id="IPR001650">
    <property type="entry name" value="Helicase_C-like"/>
</dbReference>
<dbReference type="AlphaFoldDB" id="A0A6M2DMQ3"/>
<comment type="subcellular location">
    <subcellularLocation>
        <location evidence="1">Nucleus</location>
        <location evidence="1">Nucleolus</location>
    </subcellularLocation>
</comment>
<dbReference type="InterPro" id="IPR000629">
    <property type="entry name" value="RNA-helicase_DEAD-box_CS"/>
</dbReference>
<evidence type="ECO:0000256" key="7">
    <source>
        <dbReference type="ARBA" id="ARBA00022884"/>
    </source>
</evidence>
<dbReference type="GO" id="GO:0016787">
    <property type="term" value="F:hydrolase activity"/>
    <property type="evidence" value="ECO:0007669"/>
    <property type="project" value="UniProtKB-KW"/>
</dbReference>
<dbReference type="Pfam" id="PF00270">
    <property type="entry name" value="DEAD"/>
    <property type="match status" value="1"/>
</dbReference>
<evidence type="ECO:0000313" key="16">
    <source>
        <dbReference type="EMBL" id="NOV47214.1"/>
    </source>
</evidence>
<feature type="domain" description="Helicase C-terminal" evidence="15">
    <location>
        <begin position="347"/>
        <end position="508"/>
    </location>
</feature>
<organism evidence="16">
    <name type="scientific">Xenopsylla cheopis</name>
    <name type="common">Oriental rat flea</name>
    <name type="synonym">Pulex cheopis</name>
    <dbReference type="NCBI Taxonomy" id="163159"/>
    <lineage>
        <taxon>Eukaryota</taxon>
        <taxon>Metazoa</taxon>
        <taxon>Ecdysozoa</taxon>
        <taxon>Arthropoda</taxon>
        <taxon>Hexapoda</taxon>
        <taxon>Insecta</taxon>
        <taxon>Pterygota</taxon>
        <taxon>Neoptera</taxon>
        <taxon>Endopterygota</taxon>
        <taxon>Siphonaptera</taxon>
        <taxon>Pulicidae</taxon>
        <taxon>Xenopsyllinae</taxon>
        <taxon>Xenopsylla</taxon>
    </lineage>
</organism>
<dbReference type="CDD" id="cd18787">
    <property type="entry name" value="SF2_C_DEAD"/>
    <property type="match status" value="1"/>
</dbReference>
<name>A0A6M2DMQ3_XENCH</name>
<keyword evidence="7" id="KW-0694">RNA-binding</keyword>
<dbReference type="EMBL" id="GIIL01003488">
    <property type="protein sequence ID" value="NOV47214.1"/>
    <property type="molecule type" value="Transcribed_RNA"/>
</dbReference>
<feature type="compositionally biased region" description="Polar residues" evidence="13">
    <location>
        <begin position="23"/>
        <end position="34"/>
    </location>
</feature>
<dbReference type="PANTHER" id="PTHR47959">
    <property type="entry name" value="ATP-DEPENDENT RNA HELICASE RHLE-RELATED"/>
    <property type="match status" value="1"/>
</dbReference>
<dbReference type="PANTHER" id="PTHR47959:SF15">
    <property type="entry name" value="RNA HELICASE"/>
    <property type="match status" value="1"/>
</dbReference>
<dbReference type="Pfam" id="PF00271">
    <property type="entry name" value="Helicase_C"/>
    <property type="match status" value="1"/>
</dbReference>
<dbReference type="InterPro" id="IPR014001">
    <property type="entry name" value="Helicase_ATP-bd"/>
</dbReference>
<feature type="region of interest" description="Disordered" evidence="13">
    <location>
        <begin position="22"/>
        <end position="44"/>
    </location>
</feature>
<sequence length="605" mass="68623">MDMRDIFVKLVKGAKFTKKRINPNPQVNAPNCNMPSEVKPVKSEENAVESIDIVDCKEEETSDRTISLLGAITATETDIKKPRKKKKTQSEKLQEMLKQEEINRYRNQNSIRVVGRNVPPPARSFEELQASYKVDPLLIDNLKSCGYIQPTAVQKQAMTAMLLKRQILCCAPTGSGKTAAFLIPILNDLRRPEKRGIRALILCPTRELAKQILRECLRLSEGTALKAHYISKTRQEAKRYSAKTFMKFDILITTPERLCYMLNQDPVLISLQNVEWLVIDEADKLYETGIRSFKDQLDKILIACSNKIRKIALFSATHTPDIGKWARHDMRGLINITVGQRNSAAESIDQELLFVGDESGKLIAVRDLIRKGIRPPVLIFVQSKERAQELFVELIYDGINVDVIHSDRTQTQRDNTIRAFREGRVWMLICTELIARGVDFSGINLVLNYDFPNSAISYIHRIGRTGRAGQKGKAITFYTKSDVVNLRSIAQILRTSGCEVPEYMLTLKKTSKKDKKILKTSAPKRDGILTIPSYKSRINRKRERAEKAKLEIVGASSSDEEMSRPSRPFKRARANASAETSNSSKQHRKNRQKKNKGHIKKASAK</sequence>
<dbReference type="EC" id="3.6.4.13" evidence="2"/>
<keyword evidence="4 12" id="KW-0378">Hydrolase</keyword>
<keyword evidence="5 12" id="KW-0347">Helicase</keyword>